<reference evidence="1 2" key="2">
    <citation type="journal article" date="2016" name="Int. J. Syst. Evol. Microbiol.">
        <title>Paenibacillus bovis sp. nov., isolated from raw yak (Bos grunniens) milk.</title>
        <authorList>
            <person name="Gao C."/>
            <person name="Han J."/>
            <person name="Liu Z."/>
            <person name="Xu X."/>
            <person name="Hang F."/>
            <person name="Wu Z."/>
        </authorList>
    </citation>
    <scope>NUCLEOTIDE SEQUENCE [LARGE SCALE GENOMIC DNA]</scope>
    <source>
        <strain evidence="1 2">BD3526</strain>
    </source>
</reference>
<keyword evidence="2" id="KW-1185">Reference proteome</keyword>
<organism evidence="1 2">
    <name type="scientific">Paenibacillus bovis</name>
    <dbReference type="NCBI Taxonomy" id="1616788"/>
    <lineage>
        <taxon>Bacteria</taxon>
        <taxon>Bacillati</taxon>
        <taxon>Bacillota</taxon>
        <taxon>Bacilli</taxon>
        <taxon>Bacillales</taxon>
        <taxon>Paenibacillaceae</taxon>
        <taxon>Paenibacillus</taxon>
    </lineage>
</organism>
<name>A0A172ZEV4_9BACL</name>
<accession>A0A172ZEV4</accession>
<dbReference type="AlphaFoldDB" id="A0A172ZEV4"/>
<evidence type="ECO:0000313" key="2">
    <source>
        <dbReference type="Proteomes" id="UP000078148"/>
    </source>
</evidence>
<protein>
    <submittedName>
        <fullName evidence="1">Uncharacterized protein</fullName>
    </submittedName>
</protein>
<dbReference type="EMBL" id="CP013023">
    <property type="protein sequence ID" value="ANF95690.1"/>
    <property type="molecule type" value="Genomic_DNA"/>
</dbReference>
<dbReference type="KEGG" id="pbv:AR543_06545"/>
<sequence length="351" mass="40371">MSNDYSFLLKPLPGFERANLIGNMATIASYFNRGYLQAFAHAWTFPEYQAHVPLEYQALGQEARAYHTTYEQILGASGLQHRIHRNQSAAQAIELIQQESRQQRPVLVKGDTFHCSWLKKDYQTVHNAHFYIVTHYDVLSNQLLCTDVAYLTQNYAQPLPEFEAGFTGDLITFASSTEQSPPPSPADLYTLLVECARRNLGHIDGSISVFDSMEVLADRLVELDHLEQQHNMATLSESGQRVQLEMLLLMQARIQFLLLLEHLSDSAGEPLKLILHAFQQSVRSWSAIRESYLQLSLSSDERLIRLQHIAEQIRVVAMLERNIAQTILHDQQIHRIHEQYEQRWAMIQQMN</sequence>
<evidence type="ECO:0000313" key="1">
    <source>
        <dbReference type="EMBL" id="ANF95690.1"/>
    </source>
</evidence>
<gene>
    <name evidence="1" type="ORF">AR543_06545</name>
</gene>
<reference evidence="2" key="1">
    <citation type="submission" date="2015-10" db="EMBL/GenBank/DDBJ databases">
        <title>Genome of Paenibacillus bovis sp. nov.</title>
        <authorList>
            <person name="Wu Z."/>
            <person name="Gao C."/>
            <person name="Liu Z."/>
            <person name="Zheng H."/>
        </authorList>
    </citation>
    <scope>NUCLEOTIDE SEQUENCE [LARGE SCALE GENOMIC DNA]</scope>
    <source>
        <strain evidence="2">BD3526</strain>
    </source>
</reference>
<dbReference type="Proteomes" id="UP000078148">
    <property type="component" value="Chromosome"/>
</dbReference>
<dbReference type="RefSeq" id="WP_060532852.1">
    <property type="nucleotide sequence ID" value="NZ_CP013023.1"/>
</dbReference>
<dbReference type="OrthoDB" id="2630463at2"/>
<proteinExistence type="predicted"/>